<dbReference type="Proteomes" id="UP000517759">
    <property type="component" value="Unassembled WGS sequence"/>
</dbReference>
<feature type="transmembrane region" description="Helical" evidence="1">
    <location>
        <begin position="141"/>
        <end position="166"/>
    </location>
</feature>
<evidence type="ECO:0000313" key="4">
    <source>
        <dbReference type="Proteomes" id="UP000517759"/>
    </source>
</evidence>
<keyword evidence="1" id="KW-1133">Transmembrane helix</keyword>
<reference evidence="5" key="2">
    <citation type="journal article" date="2019" name="Int. J. Syst. Evol. Microbiol.">
        <title>The Global Catalogue of Microorganisms (GCM) 10K type strain sequencing project: providing services to taxonomists for standard genome sequencing and annotation.</title>
        <authorList>
            <consortium name="The Broad Institute Genomics Platform"/>
            <consortium name="The Broad Institute Genome Sequencing Center for Infectious Disease"/>
            <person name="Wu L."/>
            <person name="Ma J."/>
        </authorList>
    </citation>
    <scope>NUCLEOTIDE SEQUENCE [LARGE SCALE GENOMIC DNA]</scope>
    <source>
        <strain evidence="5">NBRC 107710</strain>
    </source>
</reference>
<reference evidence="2" key="1">
    <citation type="journal article" date="2014" name="Int. J. Syst. Evol. Microbiol.">
        <title>Complete genome of a new Firmicutes species belonging to the dominant human colonic microbiota ('Ruminococcus bicirculans') reveals two chromosomes and a selective capacity to utilize plant glucans.</title>
        <authorList>
            <consortium name="NISC Comparative Sequencing Program"/>
            <person name="Wegmann U."/>
            <person name="Louis P."/>
            <person name="Goesmann A."/>
            <person name="Henrissat B."/>
            <person name="Duncan S.H."/>
            <person name="Flint H.J."/>
        </authorList>
    </citation>
    <scope>NUCLEOTIDE SEQUENCE</scope>
    <source>
        <strain evidence="2">NBRC 107710</strain>
    </source>
</reference>
<protein>
    <recommendedName>
        <fullName evidence="6">DUF3592 domain-containing protein</fullName>
    </recommendedName>
</protein>
<evidence type="ECO:0000256" key="1">
    <source>
        <dbReference type="SAM" id="Phobius"/>
    </source>
</evidence>
<reference evidence="3 4" key="3">
    <citation type="submission" date="2020-08" db="EMBL/GenBank/DDBJ databases">
        <title>Genomic Encyclopedia of Type Strains, Phase IV (KMG-IV): sequencing the most valuable type-strain genomes for metagenomic binning, comparative biology and taxonomic classification.</title>
        <authorList>
            <person name="Goeker M."/>
        </authorList>
    </citation>
    <scope>NUCLEOTIDE SEQUENCE [LARGE SCALE GENOMIC DNA]</scope>
    <source>
        <strain evidence="3 4">DSM 24105</strain>
    </source>
</reference>
<evidence type="ECO:0000313" key="2">
    <source>
        <dbReference type="EMBL" id="GLS44574.1"/>
    </source>
</evidence>
<sequence>MTDGAPLSAFPRRPLALKAGWRAQGALYFGAFMVLASLAGAVFIGISQSREMQDQRIWREGRPVPVKGIHGRCRNNLILAAQCSLTVSYEPSPGKSEETEVSALVFGGLDNPLPRPVAKIDPADPHSLALNAMVDAAAERWIAVAELTGGLVFLSAVVAFGVWMSLREAQLWRILVKDPQPVAARVIASRYVKTPDYAREFTFEVDGPDGPRRSKQRLGVVPANPGVYDRKTRYREPIPLDQKGTRLLALTSPQGALLVATDSARSF</sequence>
<evidence type="ECO:0000313" key="5">
    <source>
        <dbReference type="Proteomes" id="UP001156881"/>
    </source>
</evidence>
<evidence type="ECO:0008006" key="6">
    <source>
        <dbReference type="Google" id="ProtNLM"/>
    </source>
</evidence>
<keyword evidence="1" id="KW-0472">Membrane</keyword>
<organism evidence="3 4">
    <name type="scientific">Methylobacterium brachythecii</name>
    <dbReference type="NCBI Taxonomy" id="1176177"/>
    <lineage>
        <taxon>Bacteria</taxon>
        <taxon>Pseudomonadati</taxon>
        <taxon>Pseudomonadota</taxon>
        <taxon>Alphaproteobacteria</taxon>
        <taxon>Hyphomicrobiales</taxon>
        <taxon>Methylobacteriaceae</taxon>
        <taxon>Methylobacterium</taxon>
    </lineage>
</organism>
<keyword evidence="5" id="KW-1185">Reference proteome</keyword>
<dbReference type="AlphaFoldDB" id="A0A7W6ADG4"/>
<feature type="transmembrane region" description="Helical" evidence="1">
    <location>
        <begin position="26"/>
        <end position="46"/>
    </location>
</feature>
<dbReference type="EMBL" id="BSPG01000013">
    <property type="protein sequence ID" value="GLS44574.1"/>
    <property type="molecule type" value="Genomic_DNA"/>
</dbReference>
<dbReference type="EMBL" id="JACIDN010000001">
    <property type="protein sequence ID" value="MBB3901242.1"/>
    <property type="molecule type" value="Genomic_DNA"/>
</dbReference>
<accession>A0A7W6ADG4</accession>
<keyword evidence="1" id="KW-0812">Transmembrane</keyword>
<proteinExistence type="predicted"/>
<gene>
    <name evidence="2" type="ORF">GCM10007884_25620</name>
    <name evidence="3" type="ORF">GGR33_000722</name>
</gene>
<dbReference type="RefSeq" id="WP_183501981.1">
    <property type="nucleotide sequence ID" value="NZ_BSPG01000013.1"/>
</dbReference>
<reference evidence="2" key="4">
    <citation type="submission" date="2023-01" db="EMBL/GenBank/DDBJ databases">
        <title>Draft genome sequence of Methylobacterium brachythecii strain NBRC 107710.</title>
        <authorList>
            <person name="Sun Q."/>
            <person name="Mori K."/>
        </authorList>
    </citation>
    <scope>NUCLEOTIDE SEQUENCE</scope>
    <source>
        <strain evidence="2">NBRC 107710</strain>
    </source>
</reference>
<evidence type="ECO:0000313" key="3">
    <source>
        <dbReference type="EMBL" id="MBB3901242.1"/>
    </source>
</evidence>
<comment type="caution">
    <text evidence="3">The sequence shown here is derived from an EMBL/GenBank/DDBJ whole genome shotgun (WGS) entry which is preliminary data.</text>
</comment>
<dbReference type="Proteomes" id="UP001156881">
    <property type="component" value="Unassembled WGS sequence"/>
</dbReference>
<name>A0A7W6ADG4_9HYPH</name>